<dbReference type="GO" id="GO:0016747">
    <property type="term" value="F:acyltransferase activity, transferring groups other than amino-acyl groups"/>
    <property type="evidence" value="ECO:0007669"/>
    <property type="project" value="InterPro"/>
</dbReference>
<keyword evidence="1" id="KW-0812">Transmembrane</keyword>
<dbReference type="HOGENOM" id="CLU_005679_13_5_1"/>
<evidence type="ECO:0000313" key="4">
    <source>
        <dbReference type="Proteomes" id="UP000016922"/>
    </source>
</evidence>
<dbReference type="RefSeq" id="XP_008088295.1">
    <property type="nucleotide sequence ID" value="XM_008090104.1"/>
</dbReference>
<feature type="transmembrane region" description="Helical" evidence="1">
    <location>
        <begin position="165"/>
        <end position="184"/>
    </location>
</feature>
<evidence type="ECO:0000313" key="3">
    <source>
        <dbReference type="EMBL" id="EPE24207.1"/>
    </source>
</evidence>
<dbReference type="Proteomes" id="UP000016922">
    <property type="component" value="Unassembled WGS sequence"/>
</dbReference>
<dbReference type="Pfam" id="PF01757">
    <property type="entry name" value="Acyl_transf_3"/>
    <property type="match status" value="1"/>
</dbReference>
<proteinExistence type="predicted"/>
<keyword evidence="4" id="KW-1185">Reference proteome</keyword>
<dbReference type="OrthoDB" id="5819582at2759"/>
<keyword evidence="1" id="KW-1133">Transmembrane helix</keyword>
<dbReference type="PANTHER" id="PTHR23028:SF134">
    <property type="entry name" value="PUTATIVE (AFU_ORTHOLOGUE AFUA_4G08520)-RELATED"/>
    <property type="match status" value="1"/>
</dbReference>
<dbReference type="KEGG" id="glz:GLAREA_08057"/>
<evidence type="ECO:0000256" key="1">
    <source>
        <dbReference type="SAM" id="Phobius"/>
    </source>
</evidence>
<dbReference type="InterPro" id="IPR002656">
    <property type="entry name" value="Acyl_transf_3_dom"/>
</dbReference>
<organism evidence="3 4">
    <name type="scientific">Glarea lozoyensis (strain ATCC 20868 / MF5171)</name>
    <dbReference type="NCBI Taxonomy" id="1116229"/>
    <lineage>
        <taxon>Eukaryota</taxon>
        <taxon>Fungi</taxon>
        <taxon>Dikarya</taxon>
        <taxon>Ascomycota</taxon>
        <taxon>Pezizomycotina</taxon>
        <taxon>Leotiomycetes</taxon>
        <taxon>Helotiales</taxon>
        <taxon>Helotiaceae</taxon>
        <taxon>Glarea</taxon>
    </lineage>
</organism>
<dbReference type="GeneID" id="19467108"/>
<feature type="transmembrane region" description="Helical" evidence="1">
    <location>
        <begin position="405"/>
        <end position="424"/>
    </location>
</feature>
<dbReference type="eggNOG" id="ENOG502RYMZ">
    <property type="taxonomic scope" value="Eukaryota"/>
</dbReference>
<protein>
    <recommendedName>
        <fullName evidence="2">Acyltransferase 3 domain-containing protein</fullName>
    </recommendedName>
</protein>
<dbReference type="OMA" id="QITWPWA"/>
<dbReference type="STRING" id="1116229.S3CCC7"/>
<dbReference type="EMBL" id="KE145373">
    <property type="protein sequence ID" value="EPE24207.1"/>
    <property type="molecule type" value="Genomic_DNA"/>
</dbReference>
<dbReference type="InterPro" id="IPR050879">
    <property type="entry name" value="Acyltransferase_3"/>
</dbReference>
<gene>
    <name evidence="3" type="ORF">GLAREA_08057</name>
</gene>
<name>S3CCC7_GLAL2</name>
<reference evidence="3 4" key="1">
    <citation type="journal article" date="2013" name="BMC Genomics">
        <title>Genomics-driven discovery of the pneumocandin biosynthetic gene cluster in the fungus Glarea lozoyensis.</title>
        <authorList>
            <person name="Chen L."/>
            <person name="Yue Q."/>
            <person name="Zhang X."/>
            <person name="Xiang M."/>
            <person name="Wang C."/>
            <person name="Li S."/>
            <person name="Che Y."/>
            <person name="Ortiz-Lopez F.J."/>
            <person name="Bills G.F."/>
            <person name="Liu X."/>
            <person name="An Z."/>
        </authorList>
    </citation>
    <scope>NUCLEOTIDE SEQUENCE [LARGE SCALE GENOMIC DNA]</scope>
    <source>
        <strain evidence="4">ATCC 20868 / MF5171</strain>
    </source>
</reference>
<dbReference type="PANTHER" id="PTHR23028">
    <property type="entry name" value="ACETYLTRANSFERASE"/>
    <property type="match status" value="1"/>
</dbReference>
<feature type="transmembrane region" description="Helical" evidence="1">
    <location>
        <begin position="445"/>
        <end position="467"/>
    </location>
</feature>
<feature type="transmembrane region" description="Helical" evidence="1">
    <location>
        <begin position="115"/>
        <end position="136"/>
    </location>
</feature>
<evidence type="ECO:0000259" key="2">
    <source>
        <dbReference type="Pfam" id="PF01757"/>
    </source>
</evidence>
<dbReference type="AlphaFoldDB" id="S3CCC7"/>
<feature type="domain" description="Acyltransferase 3" evidence="2">
    <location>
        <begin position="67"/>
        <end position="462"/>
    </location>
</feature>
<keyword evidence="1" id="KW-0472">Membrane</keyword>
<feature type="transmembrane region" description="Helical" evidence="1">
    <location>
        <begin position="258"/>
        <end position="277"/>
    </location>
</feature>
<sequence>MVKGHQRSRNSWSDMDVEDPAQNEWTIFLNSGTTIFKRAMFGLLPSFVQRRLRPLSTRQHRLHATSYLDGLRGVASFIVLMGHYTEENLGWYTEPYGLYESGAASSPLQLPFIRVLYSARPMVHIFFIISGFVLAYKPIMQIHSQQYASLITTISSSVFRRALRLFLPSIVTLFIMALAVYSGISDVRYAARSNSLFSQLQNWCYTCWELLKASWGVNNLSYPAPKYNPALWTIPVEFAQSMILFITLVGLSRCQINARLALLAVVMILCFYGGQLYTVEFIGGVLISEVVILREGHGSSSPTSSPTSLPKYTFENISNYSSRSLLREKAIKAFWILNVISGFYIASWTNNRPGDQWGIRFLNAHTPSPYEGQKIWFCLAGFQIVIACTQLKFLQNIFNTSIAQYLANISYALYLTHNLCLAFLEPKVVPYLDSWIGKSTTMSRHLFWAAGLWIYLPIIVWVADVFWRAVDVPSVKFARWLELKCIVEDIQKKG</sequence>
<accession>S3CCC7</accession>